<reference evidence="9" key="1">
    <citation type="submission" date="2021-01" db="EMBL/GenBank/DDBJ databases">
        <authorList>
            <person name="Corre E."/>
            <person name="Pelletier E."/>
            <person name="Niang G."/>
            <person name="Scheremetjew M."/>
            <person name="Finn R."/>
            <person name="Kale V."/>
            <person name="Holt S."/>
            <person name="Cochrane G."/>
            <person name="Meng A."/>
            <person name="Brown T."/>
            <person name="Cohen L."/>
        </authorList>
    </citation>
    <scope>NUCLEOTIDE SEQUENCE</scope>
    <source>
        <strain evidence="9">NY070348D</strain>
    </source>
</reference>
<evidence type="ECO:0000256" key="1">
    <source>
        <dbReference type="ARBA" id="ARBA00010337"/>
    </source>
</evidence>
<dbReference type="Pfam" id="PF04130">
    <property type="entry name" value="GCP_C_terminal"/>
    <property type="match status" value="1"/>
</dbReference>
<accession>A0A7S2WAJ6</accession>
<dbReference type="GO" id="GO:0005874">
    <property type="term" value="C:microtubule"/>
    <property type="evidence" value="ECO:0007669"/>
    <property type="project" value="UniProtKB-KW"/>
</dbReference>
<evidence type="ECO:0000256" key="6">
    <source>
        <dbReference type="SAM" id="MobiDB-lite"/>
    </source>
</evidence>
<feature type="compositionally biased region" description="Low complexity" evidence="6">
    <location>
        <begin position="9"/>
        <end position="30"/>
    </location>
</feature>
<dbReference type="GO" id="GO:0000922">
    <property type="term" value="C:spindle pole"/>
    <property type="evidence" value="ECO:0007669"/>
    <property type="project" value="InterPro"/>
</dbReference>
<keyword evidence="3 5" id="KW-0493">Microtubule</keyword>
<feature type="region of interest" description="Disordered" evidence="6">
    <location>
        <begin position="90"/>
        <end position="125"/>
    </location>
</feature>
<gene>
    <name evidence="9" type="ORF">QSP1433_LOCUS5560</name>
</gene>
<dbReference type="AlphaFoldDB" id="A0A7S2WAJ6"/>
<feature type="region of interest" description="Disordered" evidence="6">
    <location>
        <begin position="1"/>
        <end position="74"/>
    </location>
</feature>
<evidence type="ECO:0000256" key="4">
    <source>
        <dbReference type="ARBA" id="ARBA00023212"/>
    </source>
</evidence>
<evidence type="ECO:0000259" key="7">
    <source>
        <dbReference type="Pfam" id="PF04130"/>
    </source>
</evidence>
<dbReference type="GO" id="GO:0000278">
    <property type="term" value="P:mitotic cell cycle"/>
    <property type="evidence" value="ECO:0007669"/>
    <property type="project" value="TreeGrafter"/>
</dbReference>
<dbReference type="GO" id="GO:0043015">
    <property type="term" value="F:gamma-tubulin binding"/>
    <property type="evidence" value="ECO:0007669"/>
    <property type="project" value="InterPro"/>
</dbReference>
<dbReference type="GO" id="GO:0051321">
    <property type="term" value="P:meiotic cell cycle"/>
    <property type="evidence" value="ECO:0007669"/>
    <property type="project" value="TreeGrafter"/>
</dbReference>
<comment type="subcellular location">
    <subcellularLocation>
        <location evidence="5">Cytoplasm</location>
        <location evidence="5">Cytoskeleton</location>
        <location evidence="5">Microtubule organizing center</location>
    </subcellularLocation>
</comment>
<feature type="region of interest" description="Disordered" evidence="6">
    <location>
        <begin position="635"/>
        <end position="655"/>
    </location>
</feature>
<dbReference type="PANTHER" id="PTHR19302:SF13">
    <property type="entry name" value="GAMMA-TUBULIN COMPLEX COMPONENT 2"/>
    <property type="match status" value="1"/>
</dbReference>
<dbReference type="GO" id="GO:0007020">
    <property type="term" value="P:microtubule nucleation"/>
    <property type="evidence" value="ECO:0007669"/>
    <property type="project" value="InterPro"/>
</dbReference>
<dbReference type="GO" id="GO:0051011">
    <property type="term" value="F:microtubule minus-end binding"/>
    <property type="evidence" value="ECO:0007669"/>
    <property type="project" value="TreeGrafter"/>
</dbReference>
<dbReference type="EMBL" id="HBHK01009018">
    <property type="protein sequence ID" value="CAD9676848.1"/>
    <property type="molecule type" value="Transcribed_RNA"/>
</dbReference>
<dbReference type="GO" id="GO:0031122">
    <property type="term" value="P:cytoplasmic microtubule organization"/>
    <property type="evidence" value="ECO:0007669"/>
    <property type="project" value="TreeGrafter"/>
</dbReference>
<dbReference type="InterPro" id="IPR041470">
    <property type="entry name" value="GCP_N"/>
</dbReference>
<organism evidence="9">
    <name type="scientific">Mucochytrium quahogii</name>
    <dbReference type="NCBI Taxonomy" id="96639"/>
    <lineage>
        <taxon>Eukaryota</taxon>
        <taxon>Sar</taxon>
        <taxon>Stramenopiles</taxon>
        <taxon>Bigyra</taxon>
        <taxon>Labyrinthulomycetes</taxon>
        <taxon>Thraustochytrida</taxon>
        <taxon>Thraustochytriidae</taxon>
        <taxon>Mucochytrium</taxon>
    </lineage>
</organism>
<keyword evidence="2 5" id="KW-0963">Cytoplasm</keyword>
<dbReference type="Pfam" id="PF17681">
    <property type="entry name" value="GCP_N_terminal"/>
    <property type="match status" value="1"/>
</dbReference>
<feature type="compositionally biased region" description="Polar residues" evidence="6">
    <location>
        <begin position="92"/>
        <end position="125"/>
    </location>
</feature>
<sequence length="1097" mass="123873">MEDSEDVAELLSALSRASGGSSVVGSDVGSPMGGARSGSGVPAASPSLKRLGKGRHVKMETPGRGYGKDSASNTFDDVLSPETARRLYAVTDSVSNEDTRVSDASQSSGRNKVSANDMSSPLSESQRLLESLATVQLSSQFQDQGPEDAHKLLGVADDSELDASLIEDPCVVCYDDKIVFRSCRGTCIAVGAQKSQVEVSCRGNPTENASEFVLVGTALRTQSGIVKHGDVVSIMSKSNGRYLGVYDDDEDSDVQQPWKIQAKRKVVGRREHWVVVEIENDTVERESERKMRVAASTARVGLRAKQLGYNLQQKQLAPHRKEVQVSLRSSDMIYLRSVHVDSLYLCCYPDESLGLTADIGGIDCEWAAVKVPSPFVPMWARTRKLLNGTLSPHANRENSTDKVNTLQSRSEVEAQLVDCLLFAMAGIESELVVQDTRVPEKWVISSGRVFDKSLQHLASLILPMCGQYVTTNDFILRRSRAEFGRVSHALAAAMRNLLREYQVLIAQLENQQQMHQLTLQKLWFYVQPSMRTLQTLSTVAKKSATATGGSLLNVIHKLASRGGDAKSRSVYHYLVQNATVPYLEMLELWIYHGVIRDPYDEFMVCVDEDTTKRTLRDDFNARYWDARYTLREQRHTGGHTPVSAGSPSRLNTSPTWKGGTNEAAQSYIPFFLLRIADKILTTGKYLNVVRECGRWVTNPCAEHIPYSDESYAYDQIVTRAHDYASRTLLSLLLEEEQLVARLRSLKHYFLLDQGDFFVHFMDIAHGELQKPVEEIAVTRLQSLLEMCLRVRDVNDPFQEDLACELVPYTLIQHVEAIHDFAGGDLTTHSPVTPAMTGLHGVDAFTLDFKVRWPLSLVLSRQALTKYQLIFRHLFFCKHVERQLCTTWLAHQTTKELNLRSALGPDYCLRQRMLHFLQNFEYYVMFEVLEPRWHELEQRLVHVKTVDELMKHHAGFLDTCLRECLLTHQGLLKTLAKIMTTCLLFAEQIGRFADQIQVDEASIRKNLEAQKPKKKKGGSKPSDVALRRTRIKVQEQHIRGIVTQESYRQMIRRSQTTFDTMLNTFMDDLLKEATHGEYHSHLTNLCTRLDFNSYYNKK</sequence>
<evidence type="ECO:0000256" key="3">
    <source>
        <dbReference type="ARBA" id="ARBA00022701"/>
    </source>
</evidence>
<dbReference type="Gene3D" id="1.20.120.1900">
    <property type="entry name" value="Gamma-tubulin complex, C-terminal domain"/>
    <property type="match status" value="1"/>
</dbReference>
<feature type="domain" description="Gamma tubulin complex component protein N-terminal" evidence="8">
    <location>
        <begin position="417"/>
        <end position="735"/>
    </location>
</feature>
<dbReference type="GO" id="GO:0000930">
    <property type="term" value="C:gamma-tubulin complex"/>
    <property type="evidence" value="ECO:0007669"/>
    <property type="project" value="TreeGrafter"/>
</dbReference>
<comment type="similarity">
    <text evidence="1 5">Belongs to the TUBGCP family.</text>
</comment>
<keyword evidence="4 5" id="KW-0206">Cytoskeleton</keyword>
<evidence type="ECO:0000259" key="8">
    <source>
        <dbReference type="Pfam" id="PF17681"/>
    </source>
</evidence>
<dbReference type="InterPro" id="IPR042241">
    <property type="entry name" value="GCP_C_sf"/>
</dbReference>
<protein>
    <recommendedName>
        <fullName evidence="5">Spindle pole body component</fullName>
    </recommendedName>
</protein>
<feature type="domain" description="Gamma tubulin complex component C-terminal" evidence="7">
    <location>
        <begin position="738"/>
        <end position="1094"/>
    </location>
</feature>
<dbReference type="GO" id="GO:0051225">
    <property type="term" value="P:spindle assembly"/>
    <property type="evidence" value="ECO:0007669"/>
    <property type="project" value="TreeGrafter"/>
</dbReference>
<feature type="compositionally biased region" description="Polar residues" evidence="6">
    <location>
        <begin position="643"/>
        <end position="655"/>
    </location>
</feature>
<evidence type="ECO:0000313" key="9">
    <source>
        <dbReference type="EMBL" id="CAD9676848.1"/>
    </source>
</evidence>
<name>A0A7S2WAJ6_9STRA</name>
<dbReference type="InterPro" id="IPR040457">
    <property type="entry name" value="GCP_C"/>
</dbReference>
<evidence type="ECO:0000256" key="5">
    <source>
        <dbReference type="RuleBase" id="RU363050"/>
    </source>
</evidence>
<dbReference type="PANTHER" id="PTHR19302">
    <property type="entry name" value="GAMMA TUBULIN COMPLEX PROTEIN"/>
    <property type="match status" value="1"/>
</dbReference>
<proteinExistence type="inferred from homology"/>
<dbReference type="InterPro" id="IPR007259">
    <property type="entry name" value="GCP"/>
</dbReference>
<evidence type="ECO:0000256" key="2">
    <source>
        <dbReference type="ARBA" id="ARBA00022490"/>
    </source>
</evidence>